<dbReference type="GO" id="GO:0004672">
    <property type="term" value="F:protein kinase activity"/>
    <property type="evidence" value="ECO:0007669"/>
    <property type="project" value="InterPro"/>
</dbReference>
<evidence type="ECO:0000259" key="3">
    <source>
        <dbReference type="Pfam" id="PF04548"/>
    </source>
</evidence>
<dbReference type="AlphaFoldDB" id="A0A9N9BLK2"/>
<dbReference type="OrthoDB" id="544350at2759"/>
<dbReference type="GO" id="GO:0005525">
    <property type="term" value="F:GTP binding"/>
    <property type="evidence" value="ECO:0007669"/>
    <property type="project" value="UniProtKB-KW"/>
</dbReference>
<evidence type="ECO:0000313" key="5">
    <source>
        <dbReference type="EMBL" id="CAG8568765.1"/>
    </source>
</evidence>
<feature type="domain" description="Serine-threonine/tyrosine-protein kinase catalytic" evidence="4">
    <location>
        <begin position="191"/>
        <end position="288"/>
    </location>
</feature>
<organism evidence="5 6">
    <name type="scientific">Ambispora leptoticha</name>
    <dbReference type="NCBI Taxonomy" id="144679"/>
    <lineage>
        <taxon>Eukaryota</taxon>
        <taxon>Fungi</taxon>
        <taxon>Fungi incertae sedis</taxon>
        <taxon>Mucoromycota</taxon>
        <taxon>Glomeromycotina</taxon>
        <taxon>Glomeromycetes</taxon>
        <taxon>Archaeosporales</taxon>
        <taxon>Ambisporaceae</taxon>
        <taxon>Ambispora</taxon>
    </lineage>
</organism>
<sequence length="550" mass="64486">DKLFEINGIKYRIIDTPGLGDTKLSKIETLQEIAKVYDKVKDGLSQVLFLSSGRFTPEEVETYNTLKEILFDENITKYTTIVRTKFDSFEDEEKCKEDIQSLLAENNKAITEMIESCDKRIIHTDNPPINISGGGKRTEMKIILNKETRELSREKSLNHLAKCNQIYKPESIEVLNKIELKERYKAFGLCQEYGVILKSLNDSQDITADFLREVAYYKLFKDDYDGVVKCFGISQDPATKDYIMVMDYIKNGDLRKYLTKYYHKLDFHNKLGQLCHLAKGLNNIHRQGLCRPVNETNQEEKIYGVLPYVAPEGKKATEFYQQYLETEELNKTLTSIPNSIPYQIDSQTYTSRLLDTDNLPPPQNSREINEKFYELYSPSLPYDFANLDLEESIEDWKYVRYEDAEWVLNYGNEKELREEHKKFMDSQLSSEVIKQIKKVENTTYFTEQDKKIATLSGEQKEQVEEQEKKCNEIIPEELKERYKEYGLCKNCNKLLEYGHNKQYKQCQPCNFRQFYYRDTFMQFLVRENLRSNDLCRSGSITSGNKQISGN</sequence>
<evidence type="ECO:0000259" key="4">
    <source>
        <dbReference type="Pfam" id="PF07714"/>
    </source>
</evidence>
<evidence type="ECO:0000313" key="6">
    <source>
        <dbReference type="Proteomes" id="UP000789508"/>
    </source>
</evidence>
<dbReference type="InterPro" id="IPR001245">
    <property type="entry name" value="Ser-Thr/Tyr_kinase_cat_dom"/>
</dbReference>
<dbReference type="SUPFAM" id="SSF56112">
    <property type="entry name" value="Protein kinase-like (PK-like)"/>
    <property type="match status" value="1"/>
</dbReference>
<dbReference type="InterPro" id="IPR011009">
    <property type="entry name" value="Kinase-like_dom_sf"/>
</dbReference>
<comment type="caution">
    <text evidence="5">The sequence shown here is derived from an EMBL/GenBank/DDBJ whole genome shotgun (WGS) entry which is preliminary data.</text>
</comment>
<dbReference type="PANTHER" id="PTHR10903">
    <property type="entry name" value="GTPASE, IMAP FAMILY MEMBER-RELATED"/>
    <property type="match status" value="1"/>
</dbReference>
<dbReference type="SUPFAM" id="SSF52540">
    <property type="entry name" value="P-loop containing nucleoside triphosphate hydrolases"/>
    <property type="match status" value="1"/>
</dbReference>
<dbReference type="InterPro" id="IPR027417">
    <property type="entry name" value="P-loop_NTPase"/>
</dbReference>
<dbReference type="InterPro" id="IPR045058">
    <property type="entry name" value="GIMA/IAN/Toc"/>
</dbReference>
<keyword evidence="6" id="KW-1185">Reference proteome</keyword>
<dbReference type="Gene3D" id="1.10.510.10">
    <property type="entry name" value="Transferase(Phosphotransferase) domain 1"/>
    <property type="match status" value="1"/>
</dbReference>
<feature type="non-terminal residue" evidence="5">
    <location>
        <position position="1"/>
    </location>
</feature>
<protein>
    <submittedName>
        <fullName evidence="5">13097_t:CDS:1</fullName>
    </submittedName>
</protein>
<feature type="domain" description="AIG1-type G" evidence="3">
    <location>
        <begin position="7"/>
        <end position="127"/>
    </location>
</feature>
<dbReference type="Proteomes" id="UP000789508">
    <property type="component" value="Unassembled WGS sequence"/>
</dbReference>
<dbReference type="PANTHER" id="PTHR10903:SF184">
    <property type="entry name" value="GTP-BINDING PROTEIN A"/>
    <property type="match status" value="1"/>
</dbReference>
<gene>
    <name evidence="5" type="ORF">ALEPTO_LOCUS6713</name>
</gene>
<dbReference type="EMBL" id="CAJVPS010002445">
    <property type="protein sequence ID" value="CAG8568765.1"/>
    <property type="molecule type" value="Genomic_DNA"/>
</dbReference>
<dbReference type="Pfam" id="PF04548">
    <property type="entry name" value="AIG1"/>
    <property type="match status" value="1"/>
</dbReference>
<evidence type="ECO:0000256" key="1">
    <source>
        <dbReference type="ARBA" id="ARBA00022741"/>
    </source>
</evidence>
<reference evidence="5" key="1">
    <citation type="submission" date="2021-06" db="EMBL/GenBank/DDBJ databases">
        <authorList>
            <person name="Kallberg Y."/>
            <person name="Tangrot J."/>
            <person name="Rosling A."/>
        </authorList>
    </citation>
    <scope>NUCLEOTIDE SEQUENCE</scope>
    <source>
        <strain evidence="5">FL130A</strain>
    </source>
</reference>
<accession>A0A9N9BLK2</accession>
<dbReference type="InterPro" id="IPR006703">
    <property type="entry name" value="G_AIG1"/>
</dbReference>
<evidence type="ECO:0000256" key="2">
    <source>
        <dbReference type="ARBA" id="ARBA00023134"/>
    </source>
</evidence>
<proteinExistence type="predicted"/>
<name>A0A9N9BLK2_9GLOM</name>
<dbReference type="Pfam" id="PF07714">
    <property type="entry name" value="PK_Tyr_Ser-Thr"/>
    <property type="match status" value="1"/>
</dbReference>
<dbReference type="Gene3D" id="3.40.50.300">
    <property type="entry name" value="P-loop containing nucleotide triphosphate hydrolases"/>
    <property type="match status" value="1"/>
</dbReference>
<keyword evidence="1" id="KW-0547">Nucleotide-binding</keyword>
<keyword evidence="2" id="KW-0342">GTP-binding</keyword>